<evidence type="ECO:0000313" key="1">
    <source>
        <dbReference type="EMBL" id="GGJ31641.1"/>
    </source>
</evidence>
<organism evidence="1 2">
    <name type="scientific">Neoroseomonas lacus</name>
    <dbReference type="NCBI Taxonomy" id="287609"/>
    <lineage>
        <taxon>Bacteria</taxon>
        <taxon>Pseudomonadati</taxon>
        <taxon>Pseudomonadota</taxon>
        <taxon>Alphaproteobacteria</taxon>
        <taxon>Acetobacterales</taxon>
        <taxon>Acetobacteraceae</taxon>
        <taxon>Neoroseomonas</taxon>
    </lineage>
</organism>
<reference evidence="1" key="1">
    <citation type="journal article" date="2014" name="Int. J. Syst. Evol. Microbiol.">
        <title>Complete genome sequence of Corynebacterium casei LMG S-19264T (=DSM 44701T), isolated from a smear-ripened cheese.</title>
        <authorList>
            <consortium name="US DOE Joint Genome Institute (JGI-PGF)"/>
            <person name="Walter F."/>
            <person name="Albersmeier A."/>
            <person name="Kalinowski J."/>
            <person name="Ruckert C."/>
        </authorList>
    </citation>
    <scope>NUCLEOTIDE SEQUENCE</scope>
    <source>
        <strain evidence="1">CGMCC 1.3617</strain>
    </source>
</reference>
<evidence type="ECO:0000313" key="2">
    <source>
        <dbReference type="Proteomes" id="UP000661507"/>
    </source>
</evidence>
<name>A0A917KXI3_9PROT</name>
<protein>
    <submittedName>
        <fullName evidence="1">Uncharacterized protein</fullName>
    </submittedName>
</protein>
<dbReference type="RefSeq" id="WP_188970754.1">
    <property type="nucleotide sequence ID" value="NZ_BMKW01000011.1"/>
</dbReference>
<sequence length="48" mass="5130">MRAERATAILDFLAVADRLKTVGRRGHVVLPGRLDDRAEDATLSGPAA</sequence>
<comment type="caution">
    <text evidence="1">The sequence shown here is derived from an EMBL/GenBank/DDBJ whole genome shotgun (WGS) entry which is preliminary data.</text>
</comment>
<dbReference type="Proteomes" id="UP000661507">
    <property type="component" value="Unassembled WGS sequence"/>
</dbReference>
<keyword evidence="2" id="KW-1185">Reference proteome</keyword>
<accession>A0A917KXI3</accession>
<dbReference type="AlphaFoldDB" id="A0A917KXI3"/>
<proteinExistence type="predicted"/>
<dbReference type="EMBL" id="BMKW01000011">
    <property type="protein sequence ID" value="GGJ31641.1"/>
    <property type="molecule type" value="Genomic_DNA"/>
</dbReference>
<gene>
    <name evidence="1" type="ORF">GCM10011320_43830</name>
</gene>
<reference evidence="1" key="2">
    <citation type="submission" date="2020-09" db="EMBL/GenBank/DDBJ databases">
        <authorList>
            <person name="Sun Q."/>
            <person name="Zhou Y."/>
        </authorList>
    </citation>
    <scope>NUCLEOTIDE SEQUENCE</scope>
    <source>
        <strain evidence="1">CGMCC 1.3617</strain>
    </source>
</reference>